<evidence type="ECO:0000256" key="3">
    <source>
        <dbReference type="SAM" id="MobiDB-lite"/>
    </source>
</evidence>
<keyword evidence="1" id="KW-0547">Nucleotide-binding</keyword>
<dbReference type="PANTHER" id="PTHR24346">
    <property type="entry name" value="MAP/MICROTUBULE AFFINITY-REGULATING KINASE"/>
    <property type="match status" value="1"/>
</dbReference>
<dbReference type="EMBL" id="OD565217">
    <property type="protein sequence ID" value="CAD7441140.1"/>
    <property type="molecule type" value="Genomic_DNA"/>
</dbReference>
<proteinExistence type="predicted"/>
<dbReference type="Pfam" id="PF07714">
    <property type="entry name" value="PK_Tyr_Ser-Thr"/>
    <property type="match status" value="1"/>
</dbReference>
<organism evidence="5">
    <name type="scientific">Timema bartmani</name>
    <dbReference type="NCBI Taxonomy" id="61472"/>
    <lineage>
        <taxon>Eukaryota</taxon>
        <taxon>Metazoa</taxon>
        <taxon>Ecdysozoa</taxon>
        <taxon>Arthropoda</taxon>
        <taxon>Hexapoda</taxon>
        <taxon>Insecta</taxon>
        <taxon>Pterygota</taxon>
        <taxon>Neoptera</taxon>
        <taxon>Polyneoptera</taxon>
        <taxon>Phasmatodea</taxon>
        <taxon>Timematodea</taxon>
        <taxon>Timematoidea</taxon>
        <taxon>Timematidae</taxon>
        <taxon>Timema</taxon>
    </lineage>
</organism>
<reference evidence="5" key="1">
    <citation type="submission" date="2020-11" db="EMBL/GenBank/DDBJ databases">
        <authorList>
            <person name="Tran Van P."/>
        </authorList>
    </citation>
    <scope>NUCLEOTIDE SEQUENCE</scope>
</reference>
<feature type="region of interest" description="Disordered" evidence="3">
    <location>
        <begin position="34"/>
        <end position="65"/>
    </location>
</feature>
<dbReference type="PROSITE" id="PS50011">
    <property type="entry name" value="PROTEIN_KINASE_DOM"/>
    <property type="match status" value="1"/>
</dbReference>
<dbReference type="PANTHER" id="PTHR24346:SF74">
    <property type="entry name" value="PROTEIN KINASE DOMAIN-CONTAINING PROTEIN"/>
    <property type="match status" value="1"/>
</dbReference>
<dbReference type="GO" id="GO:0005524">
    <property type="term" value="F:ATP binding"/>
    <property type="evidence" value="ECO:0007669"/>
    <property type="project" value="UniProtKB-KW"/>
</dbReference>
<dbReference type="InterPro" id="IPR001245">
    <property type="entry name" value="Ser-Thr/Tyr_kinase_cat_dom"/>
</dbReference>
<dbReference type="Gene3D" id="3.30.200.20">
    <property type="entry name" value="Phosphorylase Kinase, domain 1"/>
    <property type="match status" value="1"/>
</dbReference>
<sequence>MALEQRARLCGGPAAYEAWVVSDAAAHYSGKLGSVRPCPGHPTSPPTQARLRGISQSSTRGDTNLGYSTRYERDMLLLQVAIKIIDKSQLDAVNLQKVYREVDIMKQLDHPHIIKLYQVSQLLAFVSQGEYVP</sequence>
<evidence type="ECO:0000313" key="5">
    <source>
        <dbReference type="EMBL" id="CAD7441140.1"/>
    </source>
</evidence>
<feature type="domain" description="Protein kinase" evidence="4">
    <location>
        <begin position="54"/>
        <end position="133"/>
    </location>
</feature>
<protein>
    <recommendedName>
        <fullName evidence="4">Protein kinase domain-containing protein</fullName>
    </recommendedName>
</protein>
<evidence type="ECO:0000259" key="4">
    <source>
        <dbReference type="PROSITE" id="PS50011"/>
    </source>
</evidence>
<gene>
    <name evidence="5" type="ORF">TBIB3V08_LOCUS3614</name>
</gene>
<dbReference type="GO" id="GO:0005737">
    <property type="term" value="C:cytoplasm"/>
    <property type="evidence" value="ECO:0007669"/>
    <property type="project" value="TreeGrafter"/>
</dbReference>
<dbReference type="GO" id="GO:0000226">
    <property type="term" value="P:microtubule cytoskeleton organization"/>
    <property type="evidence" value="ECO:0007669"/>
    <property type="project" value="TreeGrafter"/>
</dbReference>
<name>A0A7R9HYV3_9NEOP</name>
<keyword evidence="2" id="KW-0067">ATP-binding</keyword>
<accession>A0A7R9HYV3</accession>
<dbReference type="AlphaFoldDB" id="A0A7R9HYV3"/>
<dbReference type="InterPro" id="IPR011009">
    <property type="entry name" value="Kinase-like_dom_sf"/>
</dbReference>
<dbReference type="GO" id="GO:0050321">
    <property type="term" value="F:tau-protein kinase activity"/>
    <property type="evidence" value="ECO:0007669"/>
    <property type="project" value="TreeGrafter"/>
</dbReference>
<dbReference type="SUPFAM" id="SSF56112">
    <property type="entry name" value="Protein kinase-like (PK-like)"/>
    <property type="match status" value="1"/>
</dbReference>
<feature type="compositionally biased region" description="Polar residues" evidence="3">
    <location>
        <begin position="54"/>
        <end position="65"/>
    </location>
</feature>
<evidence type="ECO:0000256" key="1">
    <source>
        <dbReference type="ARBA" id="ARBA00022741"/>
    </source>
</evidence>
<evidence type="ECO:0000256" key="2">
    <source>
        <dbReference type="ARBA" id="ARBA00022840"/>
    </source>
</evidence>
<dbReference type="GO" id="GO:0035556">
    <property type="term" value="P:intracellular signal transduction"/>
    <property type="evidence" value="ECO:0007669"/>
    <property type="project" value="TreeGrafter"/>
</dbReference>
<dbReference type="InterPro" id="IPR000719">
    <property type="entry name" value="Prot_kinase_dom"/>
</dbReference>